<evidence type="ECO:0000313" key="4">
    <source>
        <dbReference type="Proteomes" id="UP001142610"/>
    </source>
</evidence>
<dbReference type="RefSeq" id="WP_256620132.1">
    <property type="nucleotide sequence ID" value="NZ_JANIBC010000014.1"/>
</dbReference>
<protein>
    <submittedName>
        <fullName evidence="3">Acyltransferase</fullName>
    </submittedName>
</protein>
<gene>
    <name evidence="3" type="ORF">NOG11_12660</name>
</gene>
<keyword evidence="1" id="KW-0472">Membrane</keyword>
<feature type="transmembrane region" description="Helical" evidence="1">
    <location>
        <begin position="39"/>
        <end position="59"/>
    </location>
</feature>
<feature type="transmembrane region" description="Helical" evidence="1">
    <location>
        <begin position="202"/>
        <end position="222"/>
    </location>
</feature>
<dbReference type="InterPro" id="IPR002656">
    <property type="entry name" value="Acyl_transf_3_dom"/>
</dbReference>
<dbReference type="AlphaFoldDB" id="A0A9X2LCX9"/>
<accession>A0A9X2LCX9</accession>
<keyword evidence="4" id="KW-1185">Reference proteome</keyword>
<evidence type="ECO:0000259" key="2">
    <source>
        <dbReference type="Pfam" id="PF01757"/>
    </source>
</evidence>
<evidence type="ECO:0000256" key="1">
    <source>
        <dbReference type="SAM" id="Phobius"/>
    </source>
</evidence>
<dbReference type="PANTHER" id="PTHR23028">
    <property type="entry name" value="ACETYLTRANSFERASE"/>
    <property type="match status" value="1"/>
</dbReference>
<dbReference type="GO" id="GO:0016020">
    <property type="term" value="C:membrane"/>
    <property type="evidence" value="ECO:0007669"/>
    <property type="project" value="TreeGrafter"/>
</dbReference>
<dbReference type="Proteomes" id="UP001142610">
    <property type="component" value="Unassembled WGS sequence"/>
</dbReference>
<keyword evidence="1" id="KW-1133">Transmembrane helix</keyword>
<reference evidence="3" key="1">
    <citation type="submission" date="2022-07" db="EMBL/GenBank/DDBJ databases">
        <title>Parvularcula maris sp. nov., an algicidal bacterium isolated from seawater.</title>
        <authorList>
            <person name="Li F."/>
        </authorList>
    </citation>
    <scope>NUCLEOTIDE SEQUENCE</scope>
    <source>
        <strain evidence="3">BGMRC 0090</strain>
    </source>
</reference>
<dbReference type="Pfam" id="PF01757">
    <property type="entry name" value="Acyl_transf_3"/>
    <property type="match status" value="1"/>
</dbReference>
<dbReference type="PANTHER" id="PTHR23028:SF53">
    <property type="entry name" value="ACYL_TRANSF_3 DOMAIN-CONTAINING PROTEIN"/>
    <property type="match status" value="1"/>
</dbReference>
<feature type="domain" description="Acyltransferase 3" evidence="2">
    <location>
        <begin position="5"/>
        <end position="303"/>
    </location>
</feature>
<name>A0A9X2LCX9_9PROT</name>
<dbReference type="InterPro" id="IPR050879">
    <property type="entry name" value="Acyltransferase_3"/>
</dbReference>
<comment type="caution">
    <text evidence="3">The sequence shown here is derived from an EMBL/GenBank/DDBJ whole genome shotgun (WGS) entry which is preliminary data.</text>
</comment>
<dbReference type="EMBL" id="JANIBC010000014">
    <property type="protein sequence ID" value="MCQ8186232.1"/>
    <property type="molecule type" value="Genomic_DNA"/>
</dbReference>
<sequence>MERIRELDGVRAISILAVLAAHLLPLGPSQWGLNSVSGFLGMALFFCLSGFLITSLLLRDDRAAPFLFKRIARIWPLTFVVASGAFLFGTVEADELARTILYTRNYTVNDGQGLSPFWSLCVEAHFYISIALLIAVFRKSALYLLPVAAVSFTGWRLYTETFASVNTHLRIDEILSGCILALVITRYDWGSLSEQTKTRLSLLVYPAAALLLATCFEPLMPLGILRPYAAAFLVGLCIVAPPTYASLILCSKPLAFIAKISFALYAIHSLMRIGWFSEGEKWEVYLLKRPLTFALTFGLAWLSTETLEKYSNEWARRMAKKIWPPRKVTDAQASPVPVQQVY</sequence>
<keyword evidence="3" id="KW-0012">Acyltransferase</keyword>
<keyword evidence="1" id="KW-0812">Transmembrane</keyword>
<organism evidence="3 4">
    <name type="scientific">Parvularcula maris</name>
    <dbReference type="NCBI Taxonomy" id="2965077"/>
    <lineage>
        <taxon>Bacteria</taxon>
        <taxon>Pseudomonadati</taxon>
        <taxon>Pseudomonadota</taxon>
        <taxon>Alphaproteobacteria</taxon>
        <taxon>Parvularculales</taxon>
        <taxon>Parvularculaceae</taxon>
        <taxon>Parvularcula</taxon>
    </lineage>
</organism>
<evidence type="ECO:0000313" key="3">
    <source>
        <dbReference type="EMBL" id="MCQ8186232.1"/>
    </source>
</evidence>
<proteinExistence type="predicted"/>
<dbReference type="GO" id="GO:0016747">
    <property type="term" value="F:acyltransferase activity, transferring groups other than amino-acyl groups"/>
    <property type="evidence" value="ECO:0007669"/>
    <property type="project" value="InterPro"/>
</dbReference>
<feature type="transmembrane region" description="Helical" evidence="1">
    <location>
        <begin position="117"/>
        <end position="136"/>
    </location>
</feature>
<feature type="transmembrane region" description="Helical" evidence="1">
    <location>
        <begin position="71"/>
        <end position="91"/>
    </location>
</feature>
<feature type="transmembrane region" description="Helical" evidence="1">
    <location>
        <begin position="228"/>
        <end position="249"/>
    </location>
</feature>
<keyword evidence="3" id="KW-0808">Transferase</keyword>
<feature type="transmembrane region" description="Helical" evidence="1">
    <location>
        <begin position="12"/>
        <end position="33"/>
    </location>
</feature>
<dbReference type="GO" id="GO:0000271">
    <property type="term" value="P:polysaccharide biosynthetic process"/>
    <property type="evidence" value="ECO:0007669"/>
    <property type="project" value="TreeGrafter"/>
</dbReference>